<keyword evidence="3" id="KW-1185">Reference proteome</keyword>
<name>A0AA86J0S0_9BURK</name>
<dbReference type="RefSeq" id="WP_130557483.1">
    <property type="nucleotide sequence ID" value="NZ_AP028947.1"/>
</dbReference>
<dbReference type="Pfam" id="PF13672">
    <property type="entry name" value="PP2C_2"/>
    <property type="match status" value="1"/>
</dbReference>
<sequence length="261" mass="28544">MELTIQLGDSDERSSLSLRVHERSDIGHRAENQDRLSCQNVGDYLVCVLADGAGGHLGGKVAATQAVSAFVSAFAQCPTLDSRELLGIAHHANRVVLDAQQTHPELADMHTTLCVLVLHRASAQAIWLHVGDSRVYHFNNTALVSRTRDHSISQWMQDHQQTENPHARNALYTAMGEQAEQLQVEVSSPRTVSPGDWFLLCSDGLWEHFTDEELGLLGSNLRNDKGCSAYIHQLALTRSQGQADNLSSVLVFVGEGCHSSG</sequence>
<evidence type="ECO:0000313" key="3">
    <source>
        <dbReference type="Proteomes" id="UP001329151"/>
    </source>
</evidence>
<feature type="domain" description="PPM-type phosphatase" evidence="1">
    <location>
        <begin position="19"/>
        <end position="253"/>
    </location>
</feature>
<protein>
    <submittedName>
        <fullName evidence="2">Protein phosphatase 2C domain-containing protein</fullName>
    </submittedName>
</protein>
<dbReference type="Gene3D" id="3.60.40.10">
    <property type="entry name" value="PPM-type phosphatase domain"/>
    <property type="match status" value="1"/>
</dbReference>
<organism evidence="2 3">
    <name type="scientific">Limnobacter thiooxidans</name>
    <dbReference type="NCBI Taxonomy" id="131080"/>
    <lineage>
        <taxon>Bacteria</taxon>
        <taxon>Pseudomonadati</taxon>
        <taxon>Pseudomonadota</taxon>
        <taxon>Betaproteobacteria</taxon>
        <taxon>Burkholderiales</taxon>
        <taxon>Burkholderiaceae</taxon>
        <taxon>Limnobacter</taxon>
    </lineage>
</organism>
<dbReference type="Proteomes" id="UP001329151">
    <property type="component" value="Chromosome"/>
</dbReference>
<dbReference type="InterPro" id="IPR001932">
    <property type="entry name" value="PPM-type_phosphatase-like_dom"/>
</dbReference>
<dbReference type="KEGG" id="lto:RGQ30_29400"/>
<dbReference type="SUPFAM" id="SSF81606">
    <property type="entry name" value="PP2C-like"/>
    <property type="match status" value="1"/>
</dbReference>
<reference evidence="2 3" key="1">
    <citation type="submission" date="2023-10" db="EMBL/GenBank/DDBJ databases">
        <title>Complete Genome Sequence of Limnobacter thiooxidans CS-K2T, Isolated from freshwater lake sediments in Bavaria, Germany.</title>
        <authorList>
            <person name="Naruki M."/>
            <person name="Watanabe A."/>
            <person name="Warashina T."/>
            <person name="Morita T."/>
            <person name="Arakawa K."/>
        </authorList>
    </citation>
    <scope>NUCLEOTIDE SEQUENCE [LARGE SCALE GENOMIC DNA]</scope>
    <source>
        <strain evidence="2 3">CS-K2</strain>
    </source>
</reference>
<dbReference type="PROSITE" id="PS51746">
    <property type="entry name" value="PPM_2"/>
    <property type="match status" value="1"/>
</dbReference>
<proteinExistence type="predicted"/>
<dbReference type="SMART" id="SM00332">
    <property type="entry name" value="PP2Cc"/>
    <property type="match status" value="1"/>
</dbReference>
<dbReference type="EMBL" id="AP028947">
    <property type="protein sequence ID" value="BET27439.1"/>
    <property type="molecule type" value="Genomic_DNA"/>
</dbReference>
<dbReference type="SMART" id="SM00331">
    <property type="entry name" value="PP2C_SIG"/>
    <property type="match status" value="1"/>
</dbReference>
<accession>A0AA86J0S0</accession>
<dbReference type="InterPro" id="IPR036457">
    <property type="entry name" value="PPM-type-like_dom_sf"/>
</dbReference>
<dbReference type="CDD" id="cd00143">
    <property type="entry name" value="PP2Cc"/>
    <property type="match status" value="1"/>
</dbReference>
<gene>
    <name evidence="2" type="ORF">RGQ30_29400</name>
</gene>
<dbReference type="AlphaFoldDB" id="A0AA86J0S0"/>
<evidence type="ECO:0000259" key="1">
    <source>
        <dbReference type="PROSITE" id="PS51746"/>
    </source>
</evidence>
<evidence type="ECO:0000313" key="2">
    <source>
        <dbReference type="EMBL" id="BET27439.1"/>
    </source>
</evidence>